<reference evidence="9 10" key="1">
    <citation type="journal article" date="2023" name="Commun. Biol.">
        <title>Genome analysis of Parmales, the sister group of diatoms, reveals the evolutionary specialization of diatoms from phago-mixotrophs to photoautotrophs.</title>
        <authorList>
            <person name="Ban H."/>
            <person name="Sato S."/>
            <person name="Yoshikawa S."/>
            <person name="Yamada K."/>
            <person name="Nakamura Y."/>
            <person name="Ichinomiya M."/>
            <person name="Sato N."/>
            <person name="Blanc-Mathieu R."/>
            <person name="Endo H."/>
            <person name="Kuwata A."/>
            <person name="Ogata H."/>
        </authorList>
    </citation>
    <scope>NUCLEOTIDE SEQUENCE [LARGE SCALE GENOMIC DNA]</scope>
</reference>
<keyword evidence="4 7" id="KW-1133">Transmembrane helix</keyword>
<name>A0ABQ6MFQ9_9STRA</name>
<proteinExistence type="inferred from homology"/>
<dbReference type="EMBL" id="BRYB01000208">
    <property type="protein sequence ID" value="GMI25211.1"/>
    <property type="molecule type" value="Genomic_DNA"/>
</dbReference>
<comment type="subcellular location">
    <subcellularLocation>
        <location evidence="1">Membrane</location>
        <topology evidence="1">Multi-pass membrane protein</topology>
    </subcellularLocation>
</comment>
<accession>A0ABQ6MFQ9</accession>
<dbReference type="Gene3D" id="3.30.530.20">
    <property type="match status" value="4"/>
</dbReference>
<evidence type="ECO:0000256" key="5">
    <source>
        <dbReference type="ARBA" id="ARBA00023136"/>
    </source>
</evidence>
<dbReference type="Pfam" id="PF01852">
    <property type="entry name" value="START"/>
    <property type="match status" value="2"/>
</dbReference>
<dbReference type="Proteomes" id="UP001165060">
    <property type="component" value="Unassembled WGS sequence"/>
</dbReference>
<feature type="coiled-coil region" evidence="6">
    <location>
        <begin position="37"/>
        <end position="78"/>
    </location>
</feature>
<feature type="transmembrane region" description="Helical" evidence="7">
    <location>
        <begin position="1201"/>
        <end position="1221"/>
    </location>
</feature>
<keyword evidence="3 7" id="KW-0812">Transmembrane</keyword>
<feature type="transmembrane region" description="Helical" evidence="7">
    <location>
        <begin position="1498"/>
        <end position="1519"/>
    </location>
</feature>
<feature type="transmembrane region" description="Helical" evidence="7">
    <location>
        <begin position="1354"/>
        <end position="1377"/>
    </location>
</feature>
<dbReference type="PROSITE" id="PS50848">
    <property type="entry name" value="START"/>
    <property type="match status" value="1"/>
</dbReference>
<dbReference type="PANTHER" id="PTHR19308">
    <property type="entry name" value="PHOSPHATIDYLCHOLINE TRANSFER PROTEIN"/>
    <property type="match status" value="1"/>
</dbReference>
<evidence type="ECO:0000256" key="7">
    <source>
        <dbReference type="SAM" id="Phobius"/>
    </source>
</evidence>
<sequence>MPAPMAPSPGEATTPPPNVQAQLTQALAELLAKAAESNEFRAKAEDAAAEAAELRAALEKSEAELLRLRKQTEQVRHETTLFHSVTTIASKGKMEKTGTSMIHTKLEQLRLLFVEALDQALPSPLSAGAPPPDSIVHSVSKTATAVLFYRNLAVRNKGGMTSTELFEFHLHVEENAVDPKLITYKTLSDDEARHLCGDLYMRQVKGKRGEVDARKLKRVLDDNQDDSSWSRLAGTVREPVSYFKKVDSDGNTWGKAEGVVDASAPDVLAWLWHSCTHERNLEHERESGNLLKMELDVPGTRSKFMVTSMKMPGAISNRVFANWWTWAEEQNGDLVAAFAPHEDYGPGAEMQIVDTALETAKRSVLGRLRGFYKIKTLAPNVCRVMLVAQGDAGGSITKQAMAWAVKYSLGMTKSLQDKYMRNGAKVDAEMRSAFPVPPPRRSLTSEQDALVARVALGKAKATLDCSAKEACAYQVAACGREKMRRSRGAGDRARLVIKEQTKHDFEMAYVAKLPFPLTNREFLTRYLSFKKQTDDLVVVFEALADNTTVDYGGNFKVVHAKTRGFFRFKPINNDTQCEATLVQHGDAGGFVPTRVTVAKIPQALSGVAEMRELFQRDVAIDGAERSDRAASINTSKQPYLLDENSLVDEVGAKFASLPAFEELDSPDHFVEMSSVFKEWSSTATGRATTIVDAPVAEVAAWELAKMSRENQKGHVKFGGLDRNLKKINDHQDIFHVVYDLSIPTFLPRQFVSRIVWKWAADKKELTVVANSVEHTDFPERKKYQSASSTVMVKYKQEADVGGIPQTKVTWTQQVDLGGRIPKWVQNRQGVGQLMYLSRMRKRFDRSLELDGKKREELVKMIRRHGRDGVEYSEEEEKIMAEGRTPEEVLAHLWDVHRRSAEKKDTPEKTVETLNDHHKVVYTRKAIKRPLADRDFVGKFIWKVEGGGFIIVTQVAASLKHPISKEVVRAKYPSVLRIVPINTNETKLEYVIHPDFGGGVPAAIFNRYLGVNLSRVTAIHEYFAQQRKKATYDKNDGRALGYRLTYPDEKNKKTPSEAVAHIVELHKGLSELSQEYPWIVAFLEEVLLGGLHRNKAVSTKLACLSEAEARKIGKNLPGALRARKTADAGVYQWKNQNPSMEELFEKYPWVEEMVLTMGEELLKNAAWGLWFRVITGSGLSMVDLATDINVIRVYFEEGQKGYGWMMLGMVLASLFIQLVIVVGQNGTRGGWGELLRELLIVVSGLKPGVDAMRVVSNAEMDEHHLMDAKMELVCTKGSEMFCESIPGCILQVTALIQGGSRDKMGTKILSIVVSAITTGMGSAAISYDYDSDPEKRRKLPDFYGYLPDDGNKRTLMYVCMVINSALLLLFRSIGAALLMLADPKIFVAYMAGDHLLYLLQKLARGDFLYWLPVEGVGGLAVSLLFRVFVKTLTDFTGVIQFRAATEMGGAGWLWTMFLALVAPWVAVPVYFGSPTRDSTSAADEEEGEGTFVDFEQFDAWRLLGGLTAGWVLAFAVFFSLMKKTHRSTFWSMETGTEYIQSFFLQGGSDDIKKNVMKYNLAKSKAIEPQVKGWVREGWMGWERDKPDWFNDNWKHKVPADWVPKEGKAGHERARRRTSLLGGERKRSVVYAAD</sequence>
<dbReference type="Pfam" id="PF09815">
    <property type="entry name" value="XK-related"/>
    <property type="match status" value="1"/>
</dbReference>
<dbReference type="InterPro" id="IPR018629">
    <property type="entry name" value="XK-rel"/>
</dbReference>
<evidence type="ECO:0000313" key="10">
    <source>
        <dbReference type="Proteomes" id="UP001165060"/>
    </source>
</evidence>
<dbReference type="InterPro" id="IPR023393">
    <property type="entry name" value="START-like_dom_sf"/>
</dbReference>
<comment type="caution">
    <text evidence="9">The sequence shown here is derived from an EMBL/GenBank/DDBJ whole genome shotgun (WGS) entry which is preliminary data.</text>
</comment>
<evidence type="ECO:0000256" key="1">
    <source>
        <dbReference type="ARBA" id="ARBA00004141"/>
    </source>
</evidence>
<organism evidence="9 10">
    <name type="scientific">Tetraparma gracilis</name>
    <dbReference type="NCBI Taxonomy" id="2962635"/>
    <lineage>
        <taxon>Eukaryota</taxon>
        <taxon>Sar</taxon>
        <taxon>Stramenopiles</taxon>
        <taxon>Ochrophyta</taxon>
        <taxon>Bolidophyceae</taxon>
        <taxon>Parmales</taxon>
        <taxon>Triparmaceae</taxon>
        <taxon>Tetraparma</taxon>
    </lineage>
</organism>
<protein>
    <recommendedName>
        <fullName evidence="8">START domain-containing protein</fullName>
    </recommendedName>
</protein>
<evidence type="ECO:0000256" key="3">
    <source>
        <dbReference type="ARBA" id="ARBA00022692"/>
    </source>
</evidence>
<evidence type="ECO:0000313" key="9">
    <source>
        <dbReference type="EMBL" id="GMI25211.1"/>
    </source>
</evidence>
<feature type="transmembrane region" description="Helical" evidence="7">
    <location>
        <begin position="1449"/>
        <end position="1470"/>
    </location>
</feature>
<keyword evidence="5 7" id="KW-0472">Membrane</keyword>
<keyword evidence="10" id="KW-1185">Reference proteome</keyword>
<dbReference type="PANTHER" id="PTHR19308:SF14">
    <property type="entry name" value="START DOMAIN-CONTAINING PROTEIN"/>
    <property type="match status" value="1"/>
</dbReference>
<feature type="transmembrane region" description="Helical" evidence="7">
    <location>
        <begin position="1408"/>
        <end position="1428"/>
    </location>
</feature>
<feature type="domain" description="START" evidence="8">
    <location>
        <begin position="667"/>
        <end position="824"/>
    </location>
</feature>
<gene>
    <name evidence="9" type="ORF">TeGR_g3083</name>
</gene>
<evidence type="ECO:0000256" key="2">
    <source>
        <dbReference type="ARBA" id="ARBA00008789"/>
    </source>
</evidence>
<evidence type="ECO:0000256" key="4">
    <source>
        <dbReference type="ARBA" id="ARBA00022989"/>
    </source>
</evidence>
<dbReference type="InterPro" id="IPR002913">
    <property type="entry name" value="START_lipid-bd_dom"/>
</dbReference>
<keyword evidence="6" id="KW-0175">Coiled coil</keyword>
<comment type="similarity">
    <text evidence="2">Belongs to the XK family.</text>
</comment>
<dbReference type="InterPro" id="IPR051213">
    <property type="entry name" value="START_lipid_transfer"/>
</dbReference>
<evidence type="ECO:0000256" key="6">
    <source>
        <dbReference type="SAM" id="Coils"/>
    </source>
</evidence>
<evidence type="ECO:0000259" key="8">
    <source>
        <dbReference type="PROSITE" id="PS50848"/>
    </source>
</evidence>
<dbReference type="SUPFAM" id="SSF55961">
    <property type="entry name" value="Bet v1-like"/>
    <property type="match status" value="4"/>
</dbReference>